<dbReference type="EMBL" id="JAAKGT010000001">
    <property type="protein sequence ID" value="NGM48279.1"/>
    <property type="molecule type" value="Genomic_DNA"/>
</dbReference>
<proteinExistence type="predicted"/>
<accession>A0A6G4QS67</accession>
<feature type="signal peptide" evidence="1">
    <location>
        <begin position="1"/>
        <end position="22"/>
    </location>
</feature>
<gene>
    <name evidence="2" type="ORF">G5B46_01525</name>
</gene>
<name>A0A6G4QS67_9CAUL</name>
<dbReference type="PROSITE" id="PS51257">
    <property type="entry name" value="PROKAR_LIPOPROTEIN"/>
    <property type="match status" value="1"/>
</dbReference>
<sequence length="214" mass="23085">MFASTARLALAAGLILTTAACAPPAKPVTDPKVDAVLERSRTTQATYAAYAWVNVERPDEDPTVEWSAEFHSGAKHRVETPADRIVADCAAGTGKIFNIASSEVREGPQYARSACGVNSNNELLEKAYVGVRQTPTGPVDRIRVADAELVRIYDIDQNGVIVGTTFKLKNEDNKTVLSVLKTVVEGDLPAPDIFDDASLQRSVVPDRYKVAPET</sequence>
<organism evidence="2">
    <name type="scientific">Caulobacter sp. 602-2</name>
    <dbReference type="NCBI Taxonomy" id="2710887"/>
    <lineage>
        <taxon>Bacteria</taxon>
        <taxon>Pseudomonadati</taxon>
        <taxon>Pseudomonadota</taxon>
        <taxon>Alphaproteobacteria</taxon>
        <taxon>Caulobacterales</taxon>
        <taxon>Caulobacteraceae</taxon>
        <taxon>Caulobacter</taxon>
    </lineage>
</organism>
<feature type="chain" id="PRO_5026354012" evidence="1">
    <location>
        <begin position="23"/>
        <end position="214"/>
    </location>
</feature>
<dbReference type="RefSeq" id="WP_165255457.1">
    <property type="nucleotide sequence ID" value="NZ_JAAKGT010000001.1"/>
</dbReference>
<comment type="caution">
    <text evidence="2">The sequence shown here is derived from an EMBL/GenBank/DDBJ whole genome shotgun (WGS) entry which is preliminary data.</text>
</comment>
<evidence type="ECO:0000313" key="2">
    <source>
        <dbReference type="EMBL" id="NGM48279.1"/>
    </source>
</evidence>
<keyword evidence="1" id="KW-0732">Signal</keyword>
<evidence type="ECO:0000256" key="1">
    <source>
        <dbReference type="SAM" id="SignalP"/>
    </source>
</evidence>
<reference evidence="2" key="1">
    <citation type="submission" date="2020-02" db="EMBL/GenBank/DDBJ databases">
        <authorList>
            <person name="Gao J."/>
            <person name="Sun J."/>
        </authorList>
    </citation>
    <scope>NUCLEOTIDE SEQUENCE</scope>
    <source>
        <strain evidence="2">602-2</strain>
    </source>
</reference>
<dbReference type="AlphaFoldDB" id="A0A6G4QS67"/>
<protein>
    <submittedName>
        <fullName evidence="2">Uncharacterized protein</fullName>
    </submittedName>
</protein>